<dbReference type="InterPro" id="IPR002772">
    <property type="entry name" value="Glyco_hydro_3_C"/>
</dbReference>
<dbReference type="SUPFAM" id="SSF51445">
    <property type="entry name" value="(Trans)glycosidases"/>
    <property type="match status" value="1"/>
</dbReference>
<dbReference type="Pfam" id="PF14310">
    <property type="entry name" value="Fn3-like"/>
    <property type="match status" value="1"/>
</dbReference>
<dbReference type="InterPro" id="IPR036962">
    <property type="entry name" value="Glyco_hydro_3_N_sf"/>
</dbReference>
<gene>
    <name evidence="4" type="ORF">E1O70_01320</name>
</gene>
<organism evidence="4 5">
    <name type="scientific">Cellulosimicrobium funkei</name>
    <dbReference type="NCBI Taxonomy" id="264251"/>
    <lineage>
        <taxon>Bacteria</taxon>
        <taxon>Bacillati</taxon>
        <taxon>Actinomycetota</taxon>
        <taxon>Actinomycetes</taxon>
        <taxon>Micrococcales</taxon>
        <taxon>Promicromonosporaceae</taxon>
        <taxon>Cellulosimicrobium</taxon>
    </lineage>
</organism>
<protein>
    <submittedName>
        <fullName evidence="4">Beta-glucosidase</fullName>
    </submittedName>
</protein>
<dbReference type="InterPro" id="IPR036881">
    <property type="entry name" value="Glyco_hydro_3_C_sf"/>
</dbReference>
<dbReference type="SUPFAM" id="SSF52279">
    <property type="entry name" value="Beta-D-glucan exohydrolase, C-terminal domain"/>
    <property type="match status" value="2"/>
</dbReference>
<dbReference type="InterPro" id="IPR017853">
    <property type="entry name" value="GH"/>
</dbReference>
<evidence type="ECO:0000259" key="3">
    <source>
        <dbReference type="SMART" id="SM01217"/>
    </source>
</evidence>
<sequence>MTSDDAAGTTTVPTDTGAFGLATDEVRAGADPVAQATGLYDRLTDDERLWLLDGDLEFWKGMRSFVEDGYNVFPYVMGAVDRLGIPGIRFVDGPRGCVVGRSTAFPVSMARGATWDVELEERVGRAIGAEIREQGGNFFGGVCINLPRHPAWGRSQETYSDQPLLLGALGAALTRGVQHHAMACMKHYALNSMENARFSVDVTVDEATLHEVYLPHFKQVSDAGVAAVMSSYNSVNGEWGGQNPYTLTTVLREDWGFEGTVVTDFIWGMRDGAKALAAGLDVEAPFRQQRGAWLRDALEDGRATWADVERAGVRILATQLRHHAGRDADEPRGTVVSAEHVDLAREAARRAVVLLKNDEASGAPALPLDPAALRRLAVVGRLADVANTGDHGSSDVRAPYVVTAVEGLRAAIPGAEIVTADPQRGAPAAAEAARGADAAVVVVGYTAADEGEFVDGSVATREDLLRLYPDPVDDAQRADRDAVMAAMGQGLSVVGSGTAGGDRRDLHLRPEDVETIRAVAAANPRTVVVVVSAGAVLMEEWVDDVPAVLLGWYAGMEGGNALADVLLGAHNPSGRLPYPIPASADHLPPLDIDATAITYDRWYGQRLLQRDGVDALFPLGHGLAYTTYEVTRIDVGTVDRAAGHAEVRATVRNTGDRDGRHVVQVYGSRADGDRAGERELLGFAVVDVPAGSSVTVPVALDLTPFGRWDERTRGVVVAAGPVVLEAASCWGDAGAARAEAEL</sequence>
<comment type="caution">
    <text evidence="4">The sequence shown here is derived from an EMBL/GenBank/DDBJ whole genome shotgun (WGS) entry which is preliminary data.</text>
</comment>
<accession>A0A4Y8R7T2</accession>
<evidence type="ECO:0000313" key="4">
    <source>
        <dbReference type="EMBL" id="TFF17450.1"/>
    </source>
</evidence>
<dbReference type="PANTHER" id="PTHR42715">
    <property type="entry name" value="BETA-GLUCOSIDASE"/>
    <property type="match status" value="1"/>
</dbReference>
<dbReference type="Gene3D" id="3.40.50.1700">
    <property type="entry name" value="Glycoside hydrolase family 3 C-terminal domain"/>
    <property type="match status" value="1"/>
</dbReference>
<dbReference type="Gene3D" id="2.60.40.10">
    <property type="entry name" value="Immunoglobulins"/>
    <property type="match status" value="1"/>
</dbReference>
<dbReference type="GO" id="GO:0008422">
    <property type="term" value="F:beta-glucosidase activity"/>
    <property type="evidence" value="ECO:0007669"/>
    <property type="project" value="TreeGrafter"/>
</dbReference>
<evidence type="ECO:0000256" key="1">
    <source>
        <dbReference type="ARBA" id="ARBA00005336"/>
    </source>
</evidence>
<feature type="domain" description="Fibronectin type III-like" evidence="3">
    <location>
        <begin position="661"/>
        <end position="729"/>
    </location>
</feature>
<dbReference type="RefSeq" id="WP_051028128.1">
    <property type="nucleotide sequence ID" value="NZ_SOZH01000001.1"/>
</dbReference>
<dbReference type="InterPro" id="IPR001764">
    <property type="entry name" value="Glyco_hydro_3_N"/>
</dbReference>
<dbReference type="GO" id="GO:0009251">
    <property type="term" value="P:glucan catabolic process"/>
    <property type="evidence" value="ECO:0007669"/>
    <property type="project" value="TreeGrafter"/>
</dbReference>
<keyword evidence="2" id="KW-0378">Hydrolase</keyword>
<dbReference type="Proteomes" id="UP000298003">
    <property type="component" value="Unassembled WGS sequence"/>
</dbReference>
<dbReference type="Pfam" id="PF01915">
    <property type="entry name" value="Glyco_hydro_3_C"/>
    <property type="match status" value="1"/>
</dbReference>
<dbReference type="InterPro" id="IPR050288">
    <property type="entry name" value="Cellulose_deg_GH3"/>
</dbReference>
<proteinExistence type="inferred from homology"/>
<name>A0A4Y8R7T2_9MICO</name>
<evidence type="ECO:0000313" key="5">
    <source>
        <dbReference type="Proteomes" id="UP000298003"/>
    </source>
</evidence>
<keyword evidence="5" id="KW-1185">Reference proteome</keyword>
<dbReference type="GeneID" id="95683130"/>
<dbReference type="InterPro" id="IPR013783">
    <property type="entry name" value="Ig-like_fold"/>
</dbReference>
<dbReference type="Pfam" id="PF00933">
    <property type="entry name" value="Glyco_hydro_3"/>
    <property type="match status" value="1"/>
</dbReference>
<dbReference type="SMART" id="SM01217">
    <property type="entry name" value="Fn3_like"/>
    <property type="match status" value="1"/>
</dbReference>
<evidence type="ECO:0000256" key="2">
    <source>
        <dbReference type="ARBA" id="ARBA00022801"/>
    </source>
</evidence>
<dbReference type="PANTHER" id="PTHR42715:SF3">
    <property type="entry name" value="BETA-GLUCOSIDASE B-RELATED"/>
    <property type="match status" value="1"/>
</dbReference>
<dbReference type="EMBL" id="SOZH01000001">
    <property type="protein sequence ID" value="TFF17450.1"/>
    <property type="molecule type" value="Genomic_DNA"/>
</dbReference>
<dbReference type="PRINTS" id="PR00133">
    <property type="entry name" value="GLHYDRLASE3"/>
</dbReference>
<dbReference type="Gene3D" id="3.20.20.300">
    <property type="entry name" value="Glycoside hydrolase, family 3, N-terminal domain"/>
    <property type="match status" value="1"/>
</dbReference>
<reference evidence="4 5" key="1">
    <citation type="submission" date="2019-03" db="EMBL/GenBank/DDBJ databases">
        <title>Cellulosimicrobium funkei JCM14302 Assembly.</title>
        <authorList>
            <person name="Dou T."/>
        </authorList>
    </citation>
    <scope>NUCLEOTIDE SEQUENCE [LARGE SCALE GENOMIC DNA]</scope>
    <source>
        <strain evidence="4 5">JCM 14302</strain>
    </source>
</reference>
<dbReference type="AlphaFoldDB" id="A0A4Y8R7T2"/>
<dbReference type="InterPro" id="IPR026891">
    <property type="entry name" value="Fn3-like"/>
</dbReference>
<comment type="similarity">
    <text evidence="1">Belongs to the glycosyl hydrolase 3 family.</text>
</comment>